<dbReference type="SUPFAM" id="SSF55874">
    <property type="entry name" value="ATPase domain of HSP90 chaperone/DNA topoisomerase II/histidine kinase"/>
    <property type="match status" value="1"/>
</dbReference>
<dbReference type="InterPro" id="IPR035965">
    <property type="entry name" value="PAS-like_dom_sf"/>
</dbReference>
<evidence type="ECO:0000256" key="4">
    <source>
        <dbReference type="ARBA" id="ARBA00022679"/>
    </source>
</evidence>
<dbReference type="PRINTS" id="PR00344">
    <property type="entry name" value="BCTRLSENSOR"/>
</dbReference>
<keyword evidence="7" id="KW-1133">Transmembrane helix</keyword>
<dbReference type="CDD" id="cd00082">
    <property type="entry name" value="HisKA"/>
    <property type="match status" value="1"/>
</dbReference>
<dbReference type="InterPro" id="IPR036890">
    <property type="entry name" value="HATPase_C_sf"/>
</dbReference>
<dbReference type="PANTHER" id="PTHR43304">
    <property type="entry name" value="PHYTOCHROME-LIKE PROTEIN CPH1"/>
    <property type="match status" value="1"/>
</dbReference>
<reference evidence="11" key="1">
    <citation type="submission" date="2012-06" db="EMBL/GenBank/DDBJ databases">
        <title>Complete sequence of chromosome of Desulfomonile tiedjei DSM 6799.</title>
        <authorList>
            <person name="Lucas S."/>
            <person name="Copeland A."/>
            <person name="Lapidus A."/>
            <person name="Glavina del Rio T."/>
            <person name="Dalin E."/>
            <person name="Tice H."/>
            <person name="Bruce D."/>
            <person name="Goodwin L."/>
            <person name="Pitluck S."/>
            <person name="Peters L."/>
            <person name="Ovchinnikova G."/>
            <person name="Zeytun A."/>
            <person name="Lu M."/>
            <person name="Kyrpides N."/>
            <person name="Mavromatis K."/>
            <person name="Ivanova N."/>
            <person name="Brettin T."/>
            <person name="Detter J.C."/>
            <person name="Han C."/>
            <person name="Larimer F."/>
            <person name="Land M."/>
            <person name="Hauser L."/>
            <person name="Markowitz V."/>
            <person name="Cheng J.-F."/>
            <person name="Hugenholtz P."/>
            <person name="Woyke T."/>
            <person name="Wu D."/>
            <person name="Spring S."/>
            <person name="Schroeder M."/>
            <person name="Brambilla E."/>
            <person name="Klenk H.-P."/>
            <person name="Eisen J.A."/>
        </authorList>
    </citation>
    <scope>NUCLEOTIDE SEQUENCE [LARGE SCALE GENOMIC DNA]</scope>
    <source>
        <strain evidence="11">ATCC 49306 / DSM 6799 / DCB-1</strain>
    </source>
</reference>
<dbReference type="CDD" id="cd00130">
    <property type="entry name" value="PAS"/>
    <property type="match status" value="2"/>
</dbReference>
<dbReference type="KEGG" id="dti:Desti_0206"/>
<name>I4C061_DESTA</name>
<dbReference type="SMART" id="SM00387">
    <property type="entry name" value="HATPase_c"/>
    <property type="match status" value="1"/>
</dbReference>
<dbReference type="RefSeq" id="WP_014808111.1">
    <property type="nucleotide sequence ID" value="NC_018025.1"/>
</dbReference>
<feature type="domain" description="Histidine kinase" evidence="8">
    <location>
        <begin position="892"/>
        <end position="1104"/>
    </location>
</feature>
<dbReference type="Gene3D" id="3.30.450.40">
    <property type="match status" value="1"/>
</dbReference>
<dbReference type="InterPro" id="IPR005467">
    <property type="entry name" value="His_kinase_dom"/>
</dbReference>
<dbReference type="PROSITE" id="PS50112">
    <property type="entry name" value="PAS"/>
    <property type="match status" value="2"/>
</dbReference>
<dbReference type="FunFam" id="3.30.565.10:FF:000006">
    <property type="entry name" value="Sensor histidine kinase WalK"/>
    <property type="match status" value="1"/>
</dbReference>
<dbReference type="SMART" id="SM00388">
    <property type="entry name" value="HisKA"/>
    <property type="match status" value="1"/>
</dbReference>
<dbReference type="Gene3D" id="3.30.450.20">
    <property type="entry name" value="PAS domain"/>
    <property type="match status" value="3"/>
</dbReference>
<evidence type="ECO:0000313" key="10">
    <source>
        <dbReference type="EMBL" id="AFM22952.1"/>
    </source>
</evidence>
<keyword evidence="7" id="KW-0812">Transmembrane</keyword>
<dbReference type="NCBIfam" id="TIGR00229">
    <property type="entry name" value="sensory_box"/>
    <property type="match status" value="3"/>
</dbReference>
<comment type="catalytic activity">
    <reaction evidence="1">
        <text>ATP + protein L-histidine = ADP + protein N-phospho-L-histidine.</text>
        <dbReference type="EC" id="2.7.13.3"/>
    </reaction>
</comment>
<dbReference type="InterPro" id="IPR036097">
    <property type="entry name" value="HisK_dim/P_sf"/>
</dbReference>
<dbReference type="Pfam" id="PF00989">
    <property type="entry name" value="PAS"/>
    <property type="match status" value="2"/>
</dbReference>
<dbReference type="InterPro" id="IPR000014">
    <property type="entry name" value="PAS"/>
</dbReference>
<feature type="domain" description="PAS" evidence="9">
    <location>
        <begin position="639"/>
        <end position="709"/>
    </location>
</feature>
<keyword evidence="7" id="KW-0472">Membrane</keyword>
<dbReference type="InterPro" id="IPR004358">
    <property type="entry name" value="Sig_transdc_His_kin-like_C"/>
</dbReference>
<dbReference type="eggNOG" id="COG5002">
    <property type="taxonomic scope" value="Bacteria"/>
</dbReference>
<protein>
    <recommendedName>
        <fullName evidence="2">histidine kinase</fullName>
        <ecNumber evidence="2">2.7.13.3</ecNumber>
    </recommendedName>
</protein>
<dbReference type="SUPFAM" id="SSF55781">
    <property type="entry name" value="GAF domain-like"/>
    <property type="match status" value="1"/>
</dbReference>
<dbReference type="Gene3D" id="3.30.565.10">
    <property type="entry name" value="Histidine kinase-like ATPase, C-terminal domain"/>
    <property type="match status" value="1"/>
</dbReference>
<feature type="transmembrane region" description="Helical" evidence="7">
    <location>
        <begin position="203"/>
        <end position="226"/>
    </location>
</feature>
<evidence type="ECO:0000313" key="11">
    <source>
        <dbReference type="Proteomes" id="UP000006055"/>
    </source>
</evidence>
<dbReference type="PANTHER" id="PTHR43304:SF1">
    <property type="entry name" value="PAC DOMAIN-CONTAINING PROTEIN"/>
    <property type="match status" value="1"/>
</dbReference>
<keyword evidence="6" id="KW-0175">Coiled coil</keyword>
<dbReference type="InterPro" id="IPR003661">
    <property type="entry name" value="HisK_dim/P_dom"/>
</dbReference>
<keyword evidence="11" id="KW-1185">Reference proteome</keyword>
<dbReference type="HOGENOM" id="CLU_270278_0_0_7"/>
<dbReference type="eggNOG" id="COG2203">
    <property type="taxonomic scope" value="Bacteria"/>
</dbReference>
<feature type="coiled-coil region" evidence="6">
    <location>
        <begin position="590"/>
        <end position="642"/>
    </location>
</feature>
<dbReference type="STRING" id="706587.Desti_0206"/>
<dbReference type="SUPFAM" id="SSF55785">
    <property type="entry name" value="PYP-like sensor domain (PAS domain)"/>
    <property type="match status" value="3"/>
</dbReference>
<dbReference type="EMBL" id="CP003360">
    <property type="protein sequence ID" value="AFM22952.1"/>
    <property type="molecule type" value="Genomic_DNA"/>
</dbReference>
<dbReference type="OrthoDB" id="9787818at2"/>
<evidence type="ECO:0000256" key="1">
    <source>
        <dbReference type="ARBA" id="ARBA00000085"/>
    </source>
</evidence>
<feature type="domain" description="PAS" evidence="9">
    <location>
        <begin position="274"/>
        <end position="334"/>
    </location>
</feature>
<feature type="transmembrane region" description="Helical" evidence="7">
    <location>
        <begin position="101"/>
        <end position="122"/>
    </location>
</feature>
<dbReference type="eggNOG" id="COG0697">
    <property type="taxonomic scope" value="Bacteria"/>
</dbReference>
<dbReference type="Proteomes" id="UP000006055">
    <property type="component" value="Chromosome"/>
</dbReference>
<dbReference type="InterPro" id="IPR052162">
    <property type="entry name" value="Sensor_kinase/Photoreceptor"/>
</dbReference>
<keyword evidence="5" id="KW-0418">Kinase</keyword>
<dbReference type="Gene3D" id="1.10.287.130">
    <property type="match status" value="1"/>
</dbReference>
<dbReference type="Pfam" id="PF13185">
    <property type="entry name" value="GAF_2"/>
    <property type="match status" value="1"/>
</dbReference>
<dbReference type="PATRIC" id="fig|706587.4.peg.236"/>
<feature type="transmembrane region" description="Helical" evidence="7">
    <location>
        <begin position="68"/>
        <end position="89"/>
    </location>
</feature>
<feature type="transmembrane region" description="Helical" evidence="7">
    <location>
        <begin position="134"/>
        <end position="155"/>
    </location>
</feature>
<dbReference type="GO" id="GO:0006355">
    <property type="term" value="P:regulation of DNA-templated transcription"/>
    <property type="evidence" value="ECO:0007669"/>
    <property type="project" value="InterPro"/>
</dbReference>
<organism evidence="10 11">
    <name type="scientific">Desulfomonile tiedjei (strain ATCC 49306 / DSM 6799 / DCB-1)</name>
    <dbReference type="NCBI Taxonomy" id="706587"/>
    <lineage>
        <taxon>Bacteria</taxon>
        <taxon>Pseudomonadati</taxon>
        <taxon>Thermodesulfobacteriota</taxon>
        <taxon>Desulfomonilia</taxon>
        <taxon>Desulfomonilales</taxon>
        <taxon>Desulfomonilaceae</taxon>
        <taxon>Desulfomonile</taxon>
    </lineage>
</organism>
<feature type="coiled-coil region" evidence="6">
    <location>
        <begin position="390"/>
        <end position="421"/>
    </location>
</feature>
<dbReference type="Pfam" id="PF02518">
    <property type="entry name" value="HATPase_c"/>
    <property type="match status" value="1"/>
</dbReference>
<gene>
    <name evidence="10" type="ordered locus">Desti_0206</name>
</gene>
<dbReference type="AlphaFoldDB" id="I4C061"/>
<evidence type="ECO:0000256" key="7">
    <source>
        <dbReference type="SAM" id="Phobius"/>
    </source>
</evidence>
<evidence type="ECO:0000256" key="3">
    <source>
        <dbReference type="ARBA" id="ARBA00022553"/>
    </source>
</evidence>
<keyword evidence="3" id="KW-0597">Phosphoprotein</keyword>
<proteinExistence type="predicted"/>
<dbReference type="EC" id="2.7.13.3" evidence="2"/>
<evidence type="ECO:0000256" key="5">
    <source>
        <dbReference type="ARBA" id="ARBA00022777"/>
    </source>
</evidence>
<dbReference type="InterPro" id="IPR029016">
    <property type="entry name" value="GAF-like_dom_sf"/>
</dbReference>
<dbReference type="SUPFAM" id="SSF47384">
    <property type="entry name" value="Homodimeric domain of signal transducing histidine kinase"/>
    <property type="match status" value="1"/>
</dbReference>
<feature type="transmembrane region" description="Helical" evidence="7">
    <location>
        <begin position="175"/>
        <end position="196"/>
    </location>
</feature>
<feature type="transmembrane region" description="Helical" evidence="7">
    <location>
        <begin position="33"/>
        <end position="56"/>
    </location>
</feature>
<dbReference type="Pfam" id="PF00512">
    <property type="entry name" value="HisKA"/>
    <property type="match status" value="1"/>
</dbReference>
<evidence type="ECO:0000259" key="9">
    <source>
        <dbReference type="PROSITE" id="PS50112"/>
    </source>
</evidence>
<keyword evidence="4" id="KW-0808">Transferase</keyword>
<evidence type="ECO:0000259" key="8">
    <source>
        <dbReference type="PROSITE" id="PS50109"/>
    </source>
</evidence>
<sequence length="1106" mass="123369">MTIPKFSGLLVLAVFAVALLVLATLDIRTVFALLFLAPFLSIIFGGILSIFIAYIAGKTYVNGGSYAVLFMGCGMLSLGLAVSIGSYLVTRVGGANDATTVQAAGFFFGSVFHAIGAILNASGRHPHYGKGKPLTVAAAYAGVTGIVVCVTLAALNDAILPFFDPSHGPSMLRQAVLGSSTVLYIVSCAFFFTHYLRSRSDFFYWYAVSLALSSIAMISFFFLRAIGSPIGWLGKCALYMSGLMALAAVFSSLKNARLRGVTLEEAIAGLFADAEAGYKMLVETATDAIITFDHSGRIIDWNSAAEKMFGYSKQEAIGASFFQLVNENRNAELQVTKEGESAFHSFRPGNIEVLLERDDGRRFPAEMAVSCRKGPVGLLGTCIIRDLTERKRAEAEVRDLNQALQRTVKQRTAALETARKQNELLQAVERAQTQFIADTDSETVFAHFLEDFCSLTASEFGFIGEIVENADGRLRLYHRAVVSNSCNEQSQQNNHQVDRTNGETREISGLWSSIDEAADPIVFNHPENNSQRIGLPEDHPPIRAFLGLPFLHNGRLIGMAGLANRADGYDSELVDFLQPYVMTCANIIKAYDNQNRRREAEQQLKKAHAELEQKVRERTAKLAREIEERKQTEQALLESRAKYKALYEDSADGILLFDDTGTVVDANKAILHMFGYSLEEIRGQHIEELIHPEDLKETPLKLQAILEGVLTRLDRRMRMKDGTYVACEVCGRHIGDNLNQALYRDITERQLAQEALRQNEELYRQMFHGCHAVKLLIDPDTADILDANAAASKFYGYELADLKKMKIVHVNVLSPSEIYAEIDKARAELKHFFLFEHKLASGEIRNVEVYTSTLNVRGRTLLSSIIHDVTNRVRAEADLIRSNKDLEQFAYVASHDLQEPLRNVVSALQMIEKLYKGRLDEESDTLIHYAVDSAKKMRSLIIDLLTYSRLNLGQLFERVDTQKVLEQSLHNLENLIYAKGTTVTYDEMPDVQGDATQLMQVFQNLIANAVKFGRTDSPQVHISAQKTGNEWIFSVQDNGIGVPKEYFDRIFVIFQQLNKQETFDGTGMGLAIVKRIVERHRGRIWVESEVEVGSTFFFSIPDGRTS</sequence>
<dbReference type="InterPro" id="IPR013767">
    <property type="entry name" value="PAS_fold"/>
</dbReference>
<dbReference type="eggNOG" id="COG4251">
    <property type="taxonomic scope" value="Bacteria"/>
</dbReference>
<dbReference type="InterPro" id="IPR003594">
    <property type="entry name" value="HATPase_dom"/>
</dbReference>
<dbReference type="PROSITE" id="PS50109">
    <property type="entry name" value="HIS_KIN"/>
    <property type="match status" value="1"/>
</dbReference>
<dbReference type="InterPro" id="IPR003018">
    <property type="entry name" value="GAF"/>
</dbReference>
<evidence type="ECO:0000256" key="2">
    <source>
        <dbReference type="ARBA" id="ARBA00012438"/>
    </source>
</evidence>
<evidence type="ECO:0000256" key="6">
    <source>
        <dbReference type="SAM" id="Coils"/>
    </source>
</evidence>
<dbReference type="GO" id="GO:0000155">
    <property type="term" value="F:phosphorelay sensor kinase activity"/>
    <property type="evidence" value="ECO:0007669"/>
    <property type="project" value="InterPro"/>
</dbReference>
<accession>I4C061</accession>
<dbReference type="SMART" id="SM00091">
    <property type="entry name" value="PAS"/>
    <property type="match status" value="3"/>
</dbReference>